<dbReference type="EMBL" id="HBUF01219373">
    <property type="protein sequence ID" value="CAG6668693.1"/>
    <property type="molecule type" value="Transcribed_RNA"/>
</dbReference>
<feature type="domain" description="C2H2-type" evidence="6">
    <location>
        <begin position="288"/>
        <end position="315"/>
    </location>
</feature>
<dbReference type="FunFam" id="3.30.160.60:FF:002169">
    <property type="entry name" value="Zgc:174573"/>
    <property type="match status" value="1"/>
</dbReference>
<feature type="domain" description="C2H2-type" evidence="6">
    <location>
        <begin position="224"/>
        <end position="252"/>
    </location>
</feature>
<dbReference type="EMBL" id="HBUF01219372">
    <property type="protein sequence ID" value="CAG6668691.1"/>
    <property type="molecule type" value="Transcribed_RNA"/>
</dbReference>
<dbReference type="PANTHER" id="PTHR24379:SF121">
    <property type="entry name" value="C2H2-TYPE DOMAIN-CONTAINING PROTEIN"/>
    <property type="match status" value="1"/>
</dbReference>
<dbReference type="FunFam" id="3.30.160.60:FF:002343">
    <property type="entry name" value="Zinc finger protein 33A"/>
    <property type="match status" value="1"/>
</dbReference>
<dbReference type="PROSITE" id="PS50157">
    <property type="entry name" value="ZINC_FINGER_C2H2_2"/>
    <property type="match status" value="13"/>
</dbReference>
<feature type="domain" description="C2H2-type" evidence="6">
    <location>
        <begin position="403"/>
        <end position="430"/>
    </location>
</feature>
<dbReference type="InterPro" id="IPR036236">
    <property type="entry name" value="Znf_C2H2_sf"/>
</dbReference>
<evidence type="ECO:0000256" key="1">
    <source>
        <dbReference type="ARBA" id="ARBA00022723"/>
    </source>
</evidence>
<protein>
    <submittedName>
        <fullName evidence="7">Zinc finger protein 878</fullName>
    </submittedName>
</protein>
<feature type="domain" description="C2H2-type" evidence="6">
    <location>
        <begin position="431"/>
        <end position="458"/>
    </location>
</feature>
<name>A0A8D8SFE5_9HEMI</name>
<evidence type="ECO:0000256" key="5">
    <source>
        <dbReference type="PROSITE-ProRule" id="PRU00042"/>
    </source>
</evidence>
<evidence type="ECO:0000256" key="4">
    <source>
        <dbReference type="ARBA" id="ARBA00022833"/>
    </source>
</evidence>
<proteinExistence type="predicted"/>
<reference evidence="7" key="1">
    <citation type="submission" date="2021-05" db="EMBL/GenBank/DDBJ databases">
        <authorList>
            <person name="Alioto T."/>
            <person name="Alioto T."/>
            <person name="Gomez Garrido J."/>
        </authorList>
    </citation>
    <scope>NUCLEOTIDE SEQUENCE</scope>
</reference>
<dbReference type="GO" id="GO:0008270">
    <property type="term" value="F:zinc ion binding"/>
    <property type="evidence" value="ECO:0007669"/>
    <property type="project" value="UniProtKB-KW"/>
</dbReference>
<feature type="domain" description="C2H2-type" evidence="6">
    <location>
        <begin position="323"/>
        <end position="351"/>
    </location>
</feature>
<dbReference type="Pfam" id="PF13894">
    <property type="entry name" value="zf-C2H2_4"/>
    <property type="match status" value="2"/>
</dbReference>
<dbReference type="Gene3D" id="3.30.160.60">
    <property type="entry name" value="Classic Zinc Finger"/>
    <property type="match status" value="9"/>
</dbReference>
<evidence type="ECO:0000256" key="2">
    <source>
        <dbReference type="ARBA" id="ARBA00022737"/>
    </source>
</evidence>
<sequence length="484" mass="56431">MNSAEIEYVYVLNSGAPNDLNCGIHFRLDNGLVGVVTQEEWEFLCLTKSKTCPKCNKTFYSARTMRRHLTSVHVETKDIQCDECDKMFSTKNGLHVHKKSIHRGERPLLTPLECDYCGMIKKNKTNLRDHICAHMGLKMHQCRYCEMSFTSKKGLKRHSEKHEKRTYHPPRPIEDYQIEGISADQYKKLVKNKVKNCPNCDKLYTTPRNMRKHLRDVHAEQRNCVCDQCGNQYKSKSSLREHKKHMHSTDKKPQGKKEKKFECHICGVMQATKYTLRDHINTHTGTKYECDICGNGYASVKHLKRHKVRHLQEAGQLPASMTHRCELCEKVFTQAHRLKKHLEWVHGDKHHLCKICGAEIKGSLEQHMITHTGEKKYCCHICGKKLRGKLKEHMLTHTGERPYACEFCGSTFKDKWYLRIHVRKHSGERPYMCNHCGQSFAARSAFTLHLKKHSNLSQSVQCEYCRLSFPTKLKLKDHLKTHFS</sequence>
<evidence type="ECO:0000256" key="3">
    <source>
        <dbReference type="ARBA" id="ARBA00022771"/>
    </source>
</evidence>
<dbReference type="PANTHER" id="PTHR24379">
    <property type="entry name" value="KRAB AND ZINC FINGER DOMAIN-CONTAINING"/>
    <property type="match status" value="1"/>
</dbReference>
<feature type="domain" description="C2H2-type" evidence="6">
    <location>
        <begin position="50"/>
        <end position="78"/>
    </location>
</feature>
<dbReference type="PROSITE" id="PS00028">
    <property type="entry name" value="ZINC_FINGER_C2H2_1"/>
    <property type="match status" value="9"/>
</dbReference>
<feature type="domain" description="C2H2-type" evidence="6">
    <location>
        <begin position="195"/>
        <end position="223"/>
    </location>
</feature>
<keyword evidence="1" id="KW-0479">Metal-binding</keyword>
<dbReference type="InterPro" id="IPR013087">
    <property type="entry name" value="Znf_C2H2_type"/>
</dbReference>
<feature type="domain" description="C2H2-type" evidence="6">
    <location>
        <begin position="79"/>
        <end position="107"/>
    </location>
</feature>
<keyword evidence="4" id="KW-0862">Zinc</keyword>
<accession>A0A8D8SFE5</accession>
<feature type="domain" description="C2H2-type" evidence="6">
    <location>
        <begin position="377"/>
        <end position="402"/>
    </location>
</feature>
<keyword evidence="2" id="KW-0677">Repeat</keyword>
<feature type="domain" description="C2H2-type" evidence="6">
    <location>
        <begin position="140"/>
        <end position="167"/>
    </location>
</feature>
<feature type="domain" description="C2H2-type" evidence="6">
    <location>
        <begin position="261"/>
        <end position="288"/>
    </location>
</feature>
<dbReference type="GO" id="GO:0006355">
    <property type="term" value="P:regulation of DNA-templated transcription"/>
    <property type="evidence" value="ECO:0007669"/>
    <property type="project" value="UniProtKB-ARBA"/>
</dbReference>
<dbReference type="SMART" id="SM00355">
    <property type="entry name" value="ZnF_C2H2"/>
    <property type="match status" value="14"/>
</dbReference>
<organism evidence="7">
    <name type="scientific">Cacopsylla melanoneura</name>
    <dbReference type="NCBI Taxonomy" id="428564"/>
    <lineage>
        <taxon>Eukaryota</taxon>
        <taxon>Metazoa</taxon>
        <taxon>Ecdysozoa</taxon>
        <taxon>Arthropoda</taxon>
        <taxon>Hexapoda</taxon>
        <taxon>Insecta</taxon>
        <taxon>Pterygota</taxon>
        <taxon>Neoptera</taxon>
        <taxon>Paraneoptera</taxon>
        <taxon>Hemiptera</taxon>
        <taxon>Sternorrhyncha</taxon>
        <taxon>Psylloidea</taxon>
        <taxon>Psyllidae</taxon>
        <taxon>Psyllinae</taxon>
        <taxon>Cacopsylla</taxon>
    </lineage>
</organism>
<dbReference type="EMBL" id="HBUF01219374">
    <property type="protein sequence ID" value="CAG6668695.1"/>
    <property type="molecule type" value="Transcribed_RNA"/>
</dbReference>
<feature type="domain" description="C2H2-type" evidence="6">
    <location>
        <begin position="112"/>
        <end position="139"/>
    </location>
</feature>
<dbReference type="EMBL" id="HBUF01219375">
    <property type="protein sequence ID" value="CAG6668697.1"/>
    <property type="molecule type" value="Transcribed_RNA"/>
</dbReference>
<dbReference type="AlphaFoldDB" id="A0A8D8SFE5"/>
<dbReference type="SUPFAM" id="SSF57667">
    <property type="entry name" value="beta-beta-alpha zinc fingers"/>
    <property type="match status" value="8"/>
</dbReference>
<evidence type="ECO:0000313" key="7">
    <source>
        <dbReference type="EMBL" id="CAG6668691.1"/>
    </source>
</evidence>
<dbReference type="Pfam" id="PF00096">
    <property type="entry name" value="zf-C2H2"/>
    <property type="match status" value="7"/>
</dbReference>
<keyword evidence="3 5" id="KW-0863">Zinc-finger</keyword>
<feature type="domain" description="C2H2-type" evidence="6">
    <location>
        <begin position="460"/>
        <end position="484"/>
    </location>
</feature>
<evidence type="ECO:0000259" key="6">
    <source>
        <dbReference type="PROSITE" id="PS50157"/>
    </source>
</evidence>